<dbReference type="InterPro" id="IPR051783">
    <property type="entry name" value="NAD(P)-dependent_oxidoreduct"/>
</dbReference>
<dbReference type="PANTHER" id="PTHR48079">
    <property type="entry name" value="PROTEIN YEEZ"/>
    <property type="match status" value="1"/>
</dbReference>
<sequence length="354" mass="38625">MAVKVFVDQLILTGLALPPGYVGGTVFDYVYNAHKDYEYTVLVRDEARAQLVKAKYPTVEFAYGALEDTNVIEKAAAEADIVIHTADSSDHAISARAIAKGLKEGHTAEKPGYWLHLSGTAILTWYDHVNNRAGEGPHPEYIYNDLDGVDRMLNFPDDGLHRDVDKIIQGAASDAVKTTIICPPLIYGKGSGVGNQTSVQLPYLIEAGLSDGYVPVVKPGKTEWDHVDVHSLADLYVKLVDATQDPSKNSNPEIFGIRGFFFAASGTHSYLQLAEKVAAEIKKQGYSNKVTVKQYSLAELRELKGDNLVISTYAYSSRGDAQRAKKYLGWEPKGMSLAEGVTETVEILAKAKGL</sequence>
<dbReference type="GO" id="GO:0004029">
    <property type="term" value="F:aldehyde dehydrogenase (NAD+) activity"/>
    <property type="evidence" value="ECO:0007669"/>
    <property type="project" value="TreeGrafter"/>
</dbReference>
<dbReference type="Gene3D" id="3.40.50.720">
    <property type="entry name" value="NAD(P)-binding Rossmann-like Domain"/>
    <property type="match status" value="2"/>
</dbReference>
<dbReference type="RefSeq" id="XP_024406693.1">
    <property type="nucleotide sequence ID" value="XM_024548478.1"/>
</dbReference>
<dbReference type="Proteomes" id="UP000054821">
    <property type="component" value="Unassembled WGS sequence"/>
</dbReference>
<evidence type="ECO:0008006" key="3">
    <source>
        <dbReference type="Google" id="ProtNLM"/>
    </source>
</evidence>
<dbReference type="InterPro" id="IPR036291">
    <property type="entry name" value="NAD(P)-bd_dom_sf"/>
</dbReference>
<dbReference type="PANTHER" id="PTHR48079:SF6">
    <property type="entry name" value="NAD(P)-BINDING DOMAIN-CONTAINING PROTEIN-RELATED"/>
    <property type="match status" value="1"/>
</dbReference>
<name>A0A2P5A2A5_9HYPO</name>
<keyword evidence="2" id="KW-1185">Reference proteome</keyword>
<gene>
    <name evidence="1" type="ORF">TGAM01_v200088</name>
</gene>
<protein>
    <recommendedName>
        <fullName evidence="3">NAD(P)-binding domain-containing protein</fullName>
    </recommendedName>
</protein>
<comment type="caution">
    <text evidence="1">The sequence shown here is derived from an EMBL/GenBank/DDBJ whole genome shotgun (WGS) entry which is preliminary data.</text>
</comment>
<dbReference type="SUPFAM" id="SSF51735">
    <property type="entry name" value="NAD(P)-binding Rossmann-fold domains"/>
    <property type="match status" value="1"/>
</dbReference>
<dbReference type="GO" id="GO:0005737">
    <property type="term" value="C:cytoplasm"/>
    <property type="evidence" value="ECO:0007669"/>
    <property type="project" value="TreeGrafter"/>
</dbReference>
<evidence type="ECO:0000313" key="1">
    <source>
        <dbReference type="EMBL" id="PON30668.1"/>
    </source>
</evidence>
<organism evidence="1 2">
    <name type="scientific">Trichoderma gamsii</name>
    <dbReference type="NCBI Taxonomy" id="398673"/>
    <lineage>
        <taxon>Eukaryota</taxon>
        <taxon>Fungi</taxon>
        <taxon>Dikarya</taxon>
        <taxon>Ascomycota</taxon>
        <taxon>Pezizomycotina</taxon>
        <taxon>Sordariomycetes</taxon>
        <taxon>Hypocreomycetidae</taxon>
        <taxon>Hypocreales</taxon>
        <taxon>Hypocreaceae</taxon>
        <taxon>Trichoderma</taxon>
    </lineage>
</organism>
<dbReference type="EMBL" id="JPDN02000001">
    <property type="protein sequence ID" value="PON30668.1"/>
    <property type="molecule type" value="Genomic_DNA"/>
</dbReference>
<dbReference type="STRING" id="398673.A0A2P5A2A5"/>
<evidence type="ECO:0000313" key="2">
    <source>
        <dbReference type="Proteomes" id="UP000054821"/>
    </source>
</evidence>
<dbReference type="GeneID" id="29984725"/>
<proteinExistence type="predicted"/>
<dbReference type="AlphaFoldDB" id="A0A2P5A2A5"/>
<accession>A0A2P5A2A5</accession>
<reference evidence="1 2" key="1">
    <citation type="journal article" date="2016" name="Genome Announc.">
        <title>Draft Whole-Genome Sequence of Trichoderma gamsii T6085, a Promising Biocontrol Agent of Fusarium Head Blight on Wheat.</title>
        <authorList>
            <person name="Baroncelli R."/>
            <person name="Zapparata A."/>
            <person name="Piaggeschi G."/>
            <person name="Sarrocco S."/>
            <person name="Vannacci G."/>
        </authorList>
    </citation>
    <scope>NUCLEOTIDE SEQUENCE [LARGE SCALE GENOMIC DNA]</scope>
    <source>
        <strain evidence="1 2">T6085</strain>
    </source>
</reference>